<reference evidence="9 10" key="2">
    <citation type="submission" date="2018-11" db="EMBL/GenBank/DDBJ databases">
        <authorList>
            <consortium name="Pathogen Informatics"/>
        </authorList>
    </citation>
    <scope>NUCLEOTIDE SEQUENCE [LARGE SCALE GENOMIC DNA]</scope>
</reference>
<dbReference type="GO" id="GO:0005789">
    <property type="term" value="C:endoplasmic reticulum membrane"/>
    <property type="evidence" value="ECO:0007669"/>
    <property type="project" value="UniProtKB-SubCell"/>
</dbReference>
<keyword evidence="5 8" id="KW-1133">Transmembrane helix</keyword>
<evidence type="ECO:0000256" key="8">
    <source>
        <dbReference type="SAM" id="Phobius"/>
    </source>
</evidence>
<evidence type="ECO:0000256" key="6">
    <source>
        <dbReference type="ARBA" id="ARBA00023098"/>
    </source>
</evidence>
<protein>
    <submittedName>
        <fullName evidence="11">FIT family protein (inferred by orthology to a C. elegans protein)</fullName>
    </submittedName>
</protein>
<name>A0A0M3JTD7_ANISI</name>
<dbReference type="WBParaSite" id="ASIM_0001128701-mRNA-1">
    <property type="protein sequence ID" value="ASIM_0001128701-mRNA-1"/>
    <property type="gene ID" value="ASIM_0001128701"/>
</dbReference>
<sequence>MFARQVHVKSHVHEFAYIWERSRLNESEMAHQSVLNEVLDIIGGIVVQIARKYLLIKPEKKSVFYLIVVFILSIFAVYVPLSNEYYFVQKDNILNKYGVKLGWFWTCVIVGPFVWYTSRAHGKNAQEAVMDLSRIVVATALWYFCTNSFVTFERMTGYCHGAKSSSRSTCYSNGGKWMPGIDISGHCFLLIYSILIMCEEDFELIISILHYHHVFHKVTGALIAVSCWFVTYRFWFPITQFPPMPFHQRITSTR</sequence>
<dbReference type="PANTHER" id="PTHR23129:SF0">
    <property type="entry name" value="ACYL-COENZYME A DIPHOSPHATASE FITM2"/>
    <property type="match status" value="1"/>
</dbReference>
<keyword evidence="7 8" id="KW-0472">Membrane</keyword>
<keyword evidence="2 8" id="KW-0812">Transmembrane</keyword>
<dbReference type="AlphaFoldDB" id="A0A0M3JTD7"/>
<dbReference type="GO" id="GO:0008654">
    <property type="term" value="P:phospholipid biosynthetic process"/>
    <property type="evidence" value="ECO:0007669"/>
    <property type="project" value="TreeGrafter"/>
</dbReference>
<evidence type="ECO:0000313" key="11">
    <source>
        <dbReference type="WBParaSite" id="ASIM_0001128701-mRNA-1"/>
    </source>
</evidence>
<reference evidence="11" key="1">
    <citation type="submission" date="2017-02" db="UniProtKB">
        <authorList>
            <consortium name="WormBaseParasite"/>
        </authorList>
    </citation>
    <scope>IDENTIFICATION</scope>
</reference>
<keyword evidence="10" id="KW-1185">Reference proteome</keyword>
<comment type="subcellular location">
    <subcellularLocation>
        <location evidence="1">Endoplasmic reticulum membrane</location>
        <topology evidence="1">Multi-pass membrane protein</topology>
    </subcellularLocation>
</comment>
<evidence type="ECO:0000256" key="5">
    <source>
        <dbReference type="ARBA" id="ARBA00022989"/>
    </source>
</evidence>
<dbReference type="GO" id="GO:0019915">
    <property type="term" value="P:lipid storage"/>
    <property type="evidence" value="ECO:0007669"/>
    <property type="project" value="InterPro"/>
</dbReference>
<evidence type="ECO:0000256" key="1">
    <source>
        <dbReference type="ARBA" id="ARBA00004477"/>
    </source>
</evidence>
<feature type="transmembrane region" description="Helical" evidence="8">
    <location>
        <begin position="218"/>
        <end position="236"/>
    </location>
</feature>
<feature type="transmembrane region" description="Helical" evidence="8">
    <location>
        <begin position="62"/>
        <end position="81"/>
    </location>
</feature>
<dbReference type="PANTHER" id="PTHR23129">
    <property type="entry name" value="ACYL-COENZYME A DIPHOSPHATASE FITM2"/>
    <property type="match status" value="1"/>
</dbReference>
<dbReference type="InterPro" id="IPR019388">
    <property type="entry name" value="FIT"/>
</dbReference>
<evidence type="ECO:0000313" key="9">
    <source>
        <dbReference type="EMBL" id="VDK43800.1"/>
    </source>
</evidence>
<dbReference type="EMBL" id="UYRR01031022">
    <property type="protein sequence ID" value="VDK43800.1"/>
    <property type="molecule type" value="Genomic_DNA"/>
</dbReference>
<evidence type="ECO:0000313" key="10">
    <source>
        <dbReference type="Proteomes" id="UP000267096"/>
    </source>
</evidence>
<evidence type="ECO:0000256" key="4">
    <source>
        <dbReference type="ARBA" id="ARBA00022824"/>
    </source>
</evidence>
<gene>
    <name evidence="9" type="ORF">ASIM_LOCUS10845</name>
</gene>
<evidence type="ECO:0000256" key="7">
    <source>
        <dbReference type="ARBA" id="ARBA00023136"/>
    </source>
</evidence>
<keyword evidence="3" id="KW-0378">Hydrolase</keyword>
<dbReference type="GO" id="GO:0010945">
    <property type="term" value="F:coenzyme A diphosphatase activity"/>
    <property type="evidence" value="ECO:0007669"/>
    <property type="project" value="InterPro"/>
</dbReference>
<evidence type="ECO:0000256" key="3">
    <source>
        <dbReference type="ARBA" id="ARBA00022801"/>
    </source>
</evidence>
<dbReference type="Pfam" id="PF10261">
    <property type="entry name" value="FIT"/>
    <property type="match status" value="2"/>
</dbReference>
<dbReference type="Proteomes" id="UP000267096">
    <property type="component" value="Unassembled WGS sequence"/>
</dbReference>
<keyword evidence="6" id="KW-0443">Lipid metabolism</keyword>
<proteinExistence type="predicted"/>
<dbReference type="GO" id="GO:0034389">
    <property type="term" value="P:lipid droplet organization"/>
    <property type="evidence" value="ECO:0007669"/>
    <property type="project" value="TreeGrafter"/>
</dbReference>
<accession>A0A0M3JTD7</accession>
<dbReference type="OrthoDB" id="5579088at2759"/>
<organism evidence="11">
    <name type="scientific">Anisakis simplex</name>
    <name type="common">Herring worm</name>
    <dbReference type="NCBI Taxonomy" id="6269"/>
    <lineage>
        <taxon>Eukaryota</taxon>
        <taxon>Metazoa</taxon>
        <taxon>Ecdysozoa</taxon>
        <taxon>Nematoda</taxon>
        <taxon>Chromadorea</taxon>
        <taxon>Rhabditida</taxon>
        <taxon>Spirurina</taxon>
        <taxon>Ascaridomorpha</taxon>
        <taxon>Ascaridoidea</taxon>
        <taxon>Anisakidae</taxon>
        <taxon>Anisakis</taxon>
        <taxon>Anisakis simplex complex</taxon>
    </lineage>
</organism>
<keyword evidence="4" id="KW-0256">Endoplasmic reticulum</keyword>
<evidence type="ECO:0000256" key="2">
    <source>
        <dbReference type="ARBA" id="ARBA00022692"/>
    </source>
</evidence>
<feature type="transmembrane region" description="Helical" evidence="8">
    <location>
        <begin position="101"/>
        <end position="117"/>
    </location>
</feature>